<keyword evidence="3" id="KW-0472">Membrane</keyword>
<keyword evidence="3" id="KW-1133">Transmembrane helix</keyword>
<feature type="transmembrane region" description="Helical" evidence="3">
    <location>
        <begin position="20"/>
        <end position="37"/>
    </location>
</feature>
<keyword evidence="6" id="KW-1185">Reference proteome</keyword>
<evidence type="ECO:0000256" key="1">
    <source>
        <dbReference type="ARBA" id="ARBA00009477"/>
    </source>
</evidence>
<keyword evidence="3" id="KW-0812">Transmembrane</keyword>
<dbReference type="EMBL" id="FXWK01000002">
    <property type="protein sequence ID" value="SMQ86342.1"/>
    <property type="molecule type" value="Genomic_DNA"/>
</dbReference>
<feature type="coiled-coil region" evidence="2">
    <location>
        <begin position="113"/>
        <end position="183"/>
    </location>
</feature>
<dbReference type="RefSeq" id="WP_086471925.1">
    <property type="nucleotide sequence ID" value="NZ_FXWK01000002.1"/>
</dbReference>
<proteinExistence type="inferred from homology"/>
<name>A0A1Y6G830_9HYPH</name>
<dbReference type="OrthoDB" id="9791520at2"/>
<evidence type="ECO:0000313" key="6">
    <source>
        <dbReference type="Proteomes" id="UP000194474"/>
    </source>
</evidence>
<dbReference type="InterPro" id="IPR058625">
    <property type="entry name" value="MdtA-like_BSH"/>
</dbReference>
<gene>
    <name evidence="5" type="ORF">SAMN06295905_3646</name>
</gene>
<dbReference type="NCBIfam" id="TIGR01730">
    <property type="entry name" value="RND_mfp"/>
    <property type="match status" value="1"/>
</dbReference>
<dbReference type="PROSITE" id="PS51257">
    <property type="entry name" value="PROKAR_LIPOPROTEIN"/>
    <property type="match status" value="1"/>
</dbReference>
<dbReference type="Gene3D" id="2.40.420.20">
    <property type="match status" value="1"/>
</dbReference>
<dbReference type="Gene3D" id="2.40.50.100">
    <property type="match status" value="1"/>
</dbReference>
<dbReference type="GO" id="GO:1990281">
    <property type="term" value="C:efflux pump complex"/>
    <property type="evidence" value="ECO:0007669"/>
    <property type="project" value="TreeGrafter"/>
</dbReference>
<dbReference type="Proteomes" id="UP000194474">
    <property type="component" value="Unassembled WGS sequence"/>
</dbReference>
<accession>A0A1Y6G830</accession>
<evidence type="ECO:0000256" key="3">
    <source>
        <dbReference type="SAM" id="Phobius"/>
    </source>
</evidence>
<dbReference type="GO" id="GO:0015562">
    <property type="term" value="F:efflux transmembrane transporter activity"/>
    <property type="evidence" value="ECO:0007669"/>
    <property type="project" value="TreeGrafter"/>
</dbReference>
<dbReference type="AlphaFoldDB" id="A0A1Y6G830"/>
<dbReference type="Gene3D" id="1.10.287.470">
    <property type="entry name" value="Helix hairpin bin"/>
    <property type="match status" value="1"/>
</dbReference>
<dbReference type="InterPro" id="IPR006143">
    <property type="entry name" value="RND_pump_MFP"/>
</dbReference>
<protein>
    <submittedName>
        <fullName evidence="5">RND family efflux transporter, MFP subunit</fullName>
    </submittedName>
</protein>
<dbReference type="Gene3D" id="2.40.30.170">
    <property type="match status" value="1"/>
</dbReference>
<comment type="similarity">
    <text evidence="1">Belongs to the membrane fusion protein (MFP) (TC 8.A.1) family.</text>
</comment>
<keyword evidence="2" id="KW-0175">Coiled coil</keyword>
<feature type="domain" description="Multidrug resistance protein MdtA-like barrel-sandwich hybrid" evidence="4">
    <location>
        <begin position="73"/>
        <end position="210"/>
    </location>
</feature>
<reference evidence="6" key="1">
    <citation type="submission" date="2017-04" db="EMBL/GenBank/DDBJ databases">
        <authorList>
            <person name="Varghese N."/>
            <person name="Submissions S."/>
        </authorList>
    </citation>
    <scope>NUCLEOTIDE SEQUENCE [LARGE SCALE GENOMIC DNA]</scope>
</reference>
<organism evidence="5 6">
    <name type="scientific">Devosia lucknowensis</name>
    <dbReference type="NCBI Taxonomy" id="1096929"/>
    <lineage>
        <taxon>Bacteria</taxon>
        <taxon>Pseudomonadati</taxon>
        <taxon>Pseudomonadota</taxon>
        <taxon>Alphaproteobacteria</taxon>
        <taxon>Hyphomicrobiales</taxon>
        <taxon>Devosiaceae</taxon>
        <taxon>Devosia</taxon>
    </lineage>
</organism>
<dbReference type="SUPFAM" id="SSF111369">
    <property type="entry name" value="HlyD-like secretion proteins"/>
    <property type="match status" value="1"/>
</dbReference>
<sequence length="363" mass="38310">MAKSETSPRPVTRRRKWRWGWIVLFLIVAGACAYALVERPWEPKPKAVATETIAPAPVTQVLAVNGRIAARKSVTIRSAVSAQALSVNADVGDVVEDGEVLVALDASVVQAQVQQARAALDAQQVKQRQAEATASRSQALGDNATRASREEAELALAATVNETARLQAALEQVERQVAQYSVQAPMSGVVLSRGFDQGQLVDTQTELFVIADTADLVVETDVDELYSSRVSTGLKAMLKPVGASIAQEGTVTFAAPTVDPSTGGRAIKITFDDQVTLPIGQTVNANVIVDEVPDALSVPRSAIITNGAQSHVLVVDGGVASERSIVFNDWPAERVIVTEGLSTGDVVIVDPTALKSGDLVTAE</sequence>
<dbReference type="Pfam" id="PF25917">
    <property type="entry name" value="BSH_RND"/>
    <property type="match status" value="1"/>
</dbReference>
<dbReference type="PANTHER" id="PTHR30469:SF15">
    <property type="entry name" value="HLYD FAMILY OF SECRETION PROTEINS"/>
    <property type="match status" value="1"/>
</dbReference>
<evidence type="ECO:0000256" key="2">
    <source>
        <dbReference type="SAM" id="Coils"/>
    </source>
</evidence>
<evidence type="ECO:0000259" key="4">
    <source>
        <dbReference type="Pfam" id="PF25917"/>
    </source>
</evidence>
<dbReference type="PANTHER" id="PTHR30469">
    <property type="entry name" value="MULTIDRUG RESISTANCE PROTEIN MDTA"/>
    <property type="match status" value="1"/>
</dbReference>
<evidence type="ECO:0000313" key="5">
    <source>
        <dbReference type="EMBL" id="SMQ86342.1"/>
    </source>
</evidence>